<dbReference type="SUPFAM" id="SSF53098">
    <property type="entry name" value="Ribonuclease H-like"/>
    <property type="match status" value="1"/>
</dbReference>
<keyword evidence="3" id="KW-1185">Reference proteome</keyword>
<proteinExistence type="predicted"/>
<sequence length="135" mass="15150">EYGIYEAELIAQILGLRLLQGERGVQTVSIAVDSRSTLEAFDRTTTGTGEYLLEVVREECASAVRKAHHRLDIELRWVPGHEGVAGNERVDGEAKKAAEGTQVHRWVAKRVGEPMPVSKSAVRADNRERMKEWLR</sequence>
<dbReference type="EMBL" id="ML210445">
    <property type="protein sequence ID" value="TFK17960.1"/>
    <property type="molecule type" value="Genomic_DNA"/>
</dbReference>
<dbReference type="GO" id="GO:0004523">
    <property type="term" value="F:RNA-DNA hybrid ribonuclease activity"/>
    <property type="evidence" value="ECO:0007669"/>
    <property type="project" value="InterPro"/>
</dbReference>
<dbReference type="Gene3D" id="3.30.420.10">
    <property type="entry name" value="Ribonuclease H-like superfamily/Ribonuclease H"/>
    <property type="match status" value="1"/>
</dbReference>
<dbReference type="PROSITE" id="PS50879">
    <property type="entry name" value="RNASE_H_1"/>
    <property type="match status" value="1"/>
</dbReference>
<dbReference type="InterPro" id="IPR012337">
    <property type="entry name" value="RNaseH-like_sf"/>
</dbReference>
<dbReference type="STRING" id="230819.A0A5C3KDA8"/>
<accession>A0A5C3KDA8</accession>
<dbReference type="CDD" id="cd09276">
    <property type="entry name" value="Rnase_HI_RT_non_LTR"/>
    <property type="match status" value="1"/>
</dbReference>
<dbReference type="InterPro" id="IPR036397">
    <property type="entry name" value="RNaseH_sf"/>
</dbReference>
<name>A0A5C3KDA8_COPMA</name>
<feature type="domain" description="RNase H type-1" evidence="1">
    <location>
        <begin position="1"/>
        <end position="99"/>
    </location>
</feature>
<evidence type="ECO:0000259" key="1">
    <source>
        <dbReference type="PROSITE" id="PS50879"/>
    </source>
</evidence>
<dbReference type="InterPro" id="IPR002156">
    <property type="entry name" value="RNaseH_domain"/>
</dbReference>
<feature type="non-terminal residue" evidence="2">
    <location>
        <position position="1"/>
    </location>
</feature>
<organism evidence="2 3">
    <name type="scientific">Coprinopsis marcescibilis</name>
    <name type="common">Agaric fungus</name>
    <name type="synonym">Psathyrella marcescibilis</name>
    <dbReference type="NCBI Taxonomy" id="230819"/>
    <lineage>
        <taxon>Eukaryota</taxon>
        <taxon>Fungi</taxon>
        <taxon>Dikarya</taxon>
        <taxon>Basidiomycota</taxon>
        <taxon>Agaricomycotina</taxon>
        <taxon>Agaricomycetes</taxon>
        <taxon>Agaricomycetidae</taxon>
        <taxon>Agaricales</taxon>
        <taxon>Agaricineae</taxon>
        <taxon>Psathyrellaceae</taxon>
        <taxon>Coprinopsis</taxon>
    </lineage>
</organism>
<gene>
    <name evidence="2" type="ORF">FA15DRAFT_574554</name>
</gene>
<evidence type="ECO:0000313" key="3">
    <source>
        <dbReference type="Proteomes" id="UP000307440"/>
    </source>
</evidence>
<reference evidence="2 3" key="1">
    <citation type="journal article" date="2019" name="Nat. Ecol. Evol.">
        <title>Megaphylogeny resolves global patterns of mushroom evolution.</title>
        <authorList>
            <person name="Varga T."/>
            <person name="Krizsan K."/>
            <person name="Foldi C."/>
            <person name="Dima B."/>
            <person name="Sanchez-Garcia M."/>
            <person name="Sanchez-Ramirez S."/>
            <person name="Szollosi G.J."/>
            <person name="Szarkandi J.G."/>
            <person name="Papp V."/>
            <person name="Albert L."/>
            <person name="Andreopoulos W."/>
            <person name="Angelini C."/>
            <person name="Antonin V."/>
            <person name="Barry K.W."/>
            <person name="Bougher N.L."/>
            <person name="Buchanan P."/>
            <person name="Buyck B."/>
            <person name="Bense V."/>
            <person name="Catcheside P."/>
            <person name="Chovatia M."/>
            <person name="Cooper J."/>
            <person name="Damon W."/>
            <person name="Desjardin D."/>
            <person name="Finy P."/>
            <person name="Geml J."/>
            <person name="Haridas S."/>
            <person name="Hughes K."/>
            <person name="Justo A."/>
            <person name="Karasinski D."/>
            <person name="Kautmanova I."/>
            <person name="Kiss B."/>
            <person name="Kocsube S."/>
            <person name="Kotiranta H."/>
            <person name="LaButti K.M."/>
            <person name="Lechner B.E."/>
            <person name="Liimatainen K."/>
            <person name="Lipzen A."/>
            <person name="Lukacs Z."/>
            <person name="Mihaltcheva S."/>
            <person name="Morgado L.N."/>
            <person name="Niskanen T."/>
            <person name="Noordeloos M.E."/>
            <person name="Ohm R.A."/>
            <person name="Ortiz-Santana B."/>
            <person name="Ovrebo C."/>
            <person name="Racz N."/>
            <person name="Riley R."/>
            <person name="Savchenko A."/>
            <person name="Shiryaev A."/>
            <person name="Soop K."/>
            <person name="Spirin V."/>
            <person name="Szebenyi C."/>
            <person name="Tomsovsky M."/>
            <person name="Tulloss R.E."/>
            <person name="Uehling J."/>
            <person name="Grigoriev I.V."/>
            <person name="Vagvolgyi C."/>
            <person name="Papp T."/>
            <person name="Martin F.M."/>
            <person name="Miettinen O."/>
            <person name="Hibbett D.S."/>
            <person name="Nagy L.G."/>
        </authorList>
    </citation>
    <scope>NUCLEOTIDE SEQUENCE [LARGE SCALE GENOMIC DNA]</scope>
    <source>
        <strain evidence="2 3">CBS 121175</strain>
    </source>
</reference>
<protein>
    <recommendedName>
        <fullName evidence="1">RNase H type-1 domain-containing protein</fullName>
    </recommendedName>
</protein>
<evidence type="ECO:0000313" key="2">
    <source>
        <dbReference type="EMBL" id="TFK17960.1"/>
    </source>
</evidence>
<feature type="non-terminal residue" evidence="2">
    <location>
        <position position="135"/>
    </location>
</feature>
<dbReference type="AlphaFoldDB" id="A0A5C3KDA8"/>
<dbReference type="Pfam" id="PF00075">
    <property type="entry name" value="RNase_H"/>
    <property type="match status" value="1"/>
</dbReference>
<dbReference type="Proteomes" id="UP000307440">
    <property type="component" value="Unassembled WGS sequence"/>
</dbReference>
<dbReference type="OrthoDB" id="3066283at2759"/>
<dbReference type="GO" id="GO:0003676">
    <property type="term" value="F:nucleic acid binding"/>
    <property type="evidence" value="ECO:0007669"/>
    <property type="project" value="InterPro"/>
</dbReference>